<organism evidence="14 15">
    <name type="scientific">Tilletiaria anomala (strain ATCC 24038 / CBS 436.72 / UBC 951)</name>
    <dbReference type="NCBI Taxonomy" id="1037660"/>
    <lineage>
        <taxon>Eukaryota</taxon>
        <taxon>Fungi</taxon>
        <taxon>Dikarya</taxon>
        <taxon>Basidiomycota</taxon>
        <taxon>Ustilaginomycotina</taxon>
        <taxon>Exobasidiomycetes</taxon>
        <taxon>Georgefischeriales</taxon>
        <taxon>Tilletiariaceae</taxon>
        <taxon>Tilletiaria</taxon>
    </lineage>
</organism>
<evidence type="ECO:0000256" key="8">
    <source>
        <dbReference type="ARBA" id="ARBA00074156"/>
    </source>
</evidence>
<evidence type="ECO:0000256" key="1">
    <source>
        <dbReference type="ARBA" id="ARBA00010505"/>
    </source>
</evidence>
<evidence type="ECO:0000256" key="5">
    <source>
        <dbReference type="ARBA" id="ARBA00023157"/>
    </source>
</evidence>
<dbReference type="Pfam" id="PF08534">
    <property type="entry name" value="Redoxin"/>
    <property type="match status" value="1"/>
</dbReference>
<dbReference type="GO" id="GO:0042744">
    <property type="term" value="P:hydrogen peroxide catabolic process"/>
    <property type="evidence" value="ECO:0007669"/>
    <property type="project" value="TreeGrafter"/>
</dbReference>
<dbReference type="InterPro" id="IPR036249">
    <property type="entry name" value="Thioredoxin-like_sf"/>
</dbReference>
<evidence type="ECO:0000256" key="12">
    <source>
        <dbReference type="RuleBase" id="RU366011"/>
    </source>
</evidence>
<evidence type="ECO:0000256" key="11">
    <source>
        <dbReference type="PIRSR" id="PIRSR637944-1"/>
    </source>
</evidence>
<dbReference type="InterPro" id="IPR013740">
    <property type="entry name" value="Redoxin"/>
</dbReference>
<dbReference type="RefSeq" id="XP_013241220.1">
    <property type="nucleotide sequence ID" value="XM_013385766.1"/>
</dbReference>
<dbReference type="PANTHER" id="PTHR10430:SF16">
    <property type="entry name" value="PEROXIREDOXIN-5, MITOCHONDRIAL"/>
    <property type="match status" value="1"/>
</dbReference>
<comment type="similarity">
    <text evidence="1 12">Belongs to the peroxiredoxin family. Prx5 subfamily.</text>
</comment>
<dbReference type="SUPFAM" id="SSF52833">
    <property type="entry name" value="Thioredoxin-like"/>
    <property type="match status" value="1"/>
</dbReference>
<dbReference type="GO" id="GO:0005777">
    <property type="term" value="C:peroxisome"/>
    <property type="evidence" value="ECO:0007669"/>
    <property type="project" value="TreeGrafter"/>
</dbReference>
<sequence length="171" mass="18270">MSSAKVGDTIPDATLQTIPWDPSLEDGKACGAPMKVNTHKEWKGKKIVVVAVPGAFTPTCHVKHLPEFVQRAGEFKQKGYEVYIIAANDVFVMSAWGRTEGGKDGLQFASDVNLDFSRGLGATLDLSGAGFGERTARYALIANDLKITYFAVEEGSSEVNVSSASTVLGKL</sequence>
<dbReference type="EMBL" id="JMSN01000097">
    <property type="protein sequence ID" value="KDN39937.1"/>
    <property type="molecule type" value="Genomic_DNA"/>
</dbReference>
<comment type="subunit">
    <text evidence="7">Homodimer; disulfide-linked, upon oxidation.</text>
</comment>
<dbReference type="InParanoid" id="A0A066VDY4"/>
<evidence type="ECO:0000256" key="9">
    <source>
        <dbReference type="ARBA" id="ARBA00076301"/>
    </source>
</evidence>
<dbReference type="GO" id="GO:0005739">
    <property type="term" value="C:mitochondrion"/>
    <property type="evidence" value="ECO:0007669"/>
    <property type="project" value="TreeGrafter"/>
</dbReference>
<evidence type="ECO:0000256" key="3">
    <source>
        <dbReference type="ARBA" id="ARBA00022862"/>
    </source>
</evidence>
<evidence type="ECO:0000313" key="14">
    <source>
        <dbReference type="EMBL" id="KDN39937.1"/>
    </source>
</evidence>
<dbReference type="AlphaFoldDB" id="A0A066VDY4"/>
<dbReference type="CDD" id="cd03013">
    <property type="entry name" value="PRX5_like"/>
    <property type="match status" value="1"/>
</dbReference>
<keyword evidence="6 12" id="KW-0676">Redox-active center</keyword>
<dbReference type="PROSITE" id="PS51352">
    <property type="entry name" value="THIOREDOXIN_2"/>
    <property type="match status" value="1"/>
</dbReference>
<dbReference type="GeneID" id="25265086"/>
<dbReference type="GO" id="GO:0008379">
    <property type="term" value="F:thioredoxin peroxidase activity"/>
    <property type="evidence" value="ECO:0007669"/>
    <property type="project" value="InterPro"/>
</dbReference>
<name>A0A066VDY4_TILAU</name>
<comment type="function">
    <text evidence="12">Thiol-specific peroxidase that catalyzes the reduction of hydrogen peroxide and organic hydroperoxides to water and alcohols, respectively. Plays a role in cell protection against oxidative stress by detoxifying peroxides.</text>
</comment>
<dbReference type="OrthoDB" id="195498at2759"/>
<evidence type="ECO:0000256" key="7">
    <source>
        <dbReference type="ARBA" id="ARBA00063543"/>
    </source>
</evidence>
<dbReference type="FunFam" id="3.40.30.10:FF:000020">
    <property type="entry name" value="Peroxiredoxin"/>
    <property type="match status" value="1"/>
</dbReference>
<keyword evidence="2 12" id="KW-0575">Peroxidase</keyword>
<dbReference type="GO" id="GO:0045454">
    <property type="term" value="P:cell redox homeostasis"/>
    <property type="evidence" value="ECO:0007669"/>
    <property type="project" value="TreeGrafter"/>
</dbReference>
<dbReference type="STRING" id="1037660.A0A066VDY4"/>
<evidence type="ECO:0000259" key="13">
    <source>
        <dbReference type="PROSITE" id="PS51352"/>
    </source>
</evidence>
<evidence type="ECO:0000256" key="10">
    <source>
        <dbReference type="ARBA" id="ARBA00079296"/>
    </source>
</evidence>
<dbReference type="OMA" id="HVPEYIQ"/>
<reference evidence="14 15" key="1">
    <citation type="submission" date="2014-05" db="EMBL/GenBank/DDBJ databases">
        <title>Draft genome sequence of a rare smut relative, Tilletiaria anomala UBC 951.</title>
        <authorList>
            <consortium name="DOE Joint Genome Institute"/>
            <person name="Toome M."/>
            <person name="Kuo A."/>
            <person name="Henrissat B."/>
            <person name="Lipzen A."/>
            <person name="Tritt A."/>
            <person name="Yoshinaga Y."/>
            <person name="Zane M."/>
            <person name="Barry K."/>
            <person name="Grigoriev I.V."/>
            <person name="Spatafora J.W."/>
            <person name="Aimea M.C."/>
        </authorList>
    </citation>
    <scope>NUCLEOTIDE SEQUENCE [LARGE SCALE GENOMIC DNA]</scope>
    <source>
        <strain evidence="14 15">UBC 951</strain>
    </source>
</reference>
<gene>
    <name evidence="14" type="ORF">K437DRAFT_258817</name>
</gene>
<dbReference type="Proteomes" id="UP000027361">
    <property type="component" value="Unassembled WGS sequence"/>
</dbReference>
<feature type="domain" description="Thioredoxin" evidence="13">
    <location>
        <begin position="4"/>
        <end position="171"/>
    </location>
</feature>
<evidence type="ECO:0000256" key="6">
    <source>
        <dbReference type="ARBA" id="ARBA00023284"/>
    </source>
</evidence>
<feature type="active site" description="Cysteine sulfenic acid (-SOH) intermediate" evidence="11">
    <location>
        <position position="60"/>
    </location>
</feature>
<dbReference type="InterPro" id="IPR037944">
    <property type="entry name" value="PRX5-like"/>
</dbReference>
<dbReference type="GO" id="GO:0034599">
    <property type="term" value="P:cellular response to oxidative stress"/>
    <property type="evidence" value="ECO:0007669"/>
    <property type="project" value="InterPro"/>
</dbReference>
<evidence type="ECO:0000256" key="2">
    <source>
        <dbReference type="ARBA" id="ARBA00022559"/>
    </source>
</evidence>
<keyword evidence="3 12" id="KW-0049">Antioxidant</keyword>
<keyword evidence="15" id="KW-1185">Reference proteome</keyword>
<comment type="caution">
    <text evidence="14">The sequence shown here is derived from an EMBL/GenBank/DDBJ whole genome shotgun (WGS) entry which is preliminary data.</text>
</comment>
<keyword evidence="5" id="KW-1015">Disulfide bond</keyword>
<dbReference type="InterPro" id="IPR013766">
    <property type="entry name" value="Thioredoxin_domain"/>
</dbReference>
<keyword evidence="4 12" id="KW-0560">Oxidoreductase</keyword>
<accession>A0A066VDY4</accession>
<dbReference type="PANTHER" id="PTHR10430">
    <property type="entry name" value="PEROXIREDOXIN"/>
    <property type="match status" value="1"/>
</dbReference>
<evidence type="ECO:0000256" key="4">
    <source>
        <dbReference type="ARBA" id="ARBA00023002"/>
    </source>
</evidence>
<protein>
    <recommendedName>
        <fullName evidence="8">Putative peroxiredoxin</fullName>
    </recommendedName>
    <alternativeName>
        <fullName evidence="9">Thioredoxin reductase</fullName>
    </alternativeName>
    <alternativeName>
        <fullName evidence="10">Thioredoxin-dependent peroxiredoxin</fullName>
    </alternativeName>
</protein>
<dbReference type="Gene3D" id="3.40.30.10">
    <property type="entry name" value="Glutaredoxin"/>
    <property type="match status" value="1"/>
</dbReference>
<proteinExistence type="inferred from homology"/>
<evidence type="ECO:0000313" key="15">
    <source>
        <dbReference type="Proteomes" id="UP000027361"/>
    </source>
</evidence>
<dbReference type="HOGENOM" id="CLU_072440_1_1_1"/>